<evidence type="ECO:0000313" key="1">
    <source>
        <dbReference type="EMBL" id="KAK6542379.1"/>
    </source>
</evidence>
<keyword evidence="2" id="KW-1185">Reference proteome</keyword>
<protein>
    <recommendedName>
        <fullName evidence="3">F-box domain-containing protein</fullName>
    </recommendedName>
</protein>
<dbReference type="EMBL" id="JAVHJO010000002">
    <property type="protein sequence ID" value="KAK6542379.1"/>
    <property type="molecule type" value="Genomic_DNA"/>
</dbReference>
<sequence length="451" mass="51721">MPRDRSGLSSVAPEVQFPPEIWLTIYDFLELSDKKSLSSCSKEHRFNLLPLLFRRIRFTENILAAFQAGGSLCHLRSAVRQVGFAHFEKHSDVEAIELARIYSQTLGLFPNVTELGFYIQFHHPYYKIIVLQAMWNIISLHPCFQQLEFIAIKITEKVDFSKTQGYIYKKVPDLDQQGFSEETKAFLRCGTVMANGRIHTDMKCAPKLNRVDLRVDSIALQAARETQSPTGITRLFYQPAQKTLKHLHLDVNHIHRGDSPILFPAVESLRIKVWSRKSNVSLYSQLYPQFPNVKYLRMDTSSSVVCEPISNMRYPVTIEQFFADLAGFKHLKVAMLPFPVETKFHEVDEKVLERELHAFRGGLYELGYIDFWSDGLMSRSSKGLETWNNYTLLVYRVRRYGPVEGEVAFEEVKDFLAAKTVLIDPPIYTPPSLPPLTPLVISKLEANLPDG</sequence>
<comment type="caution">
    <text evidence="1">The sequence shown here is derived from an EMBL/GenBank/DDBJ whole genome shotgun (WGS) entry which is preliminary data.</text>
</comment>
<accession>A0AAV9XJR7</accession>
<dbReference type="Proteomes" id="UP001365542">
    <property type="component" value="Unassembled WGS sequence"/>
</dbReference>
<evidence type="ECO:0008006" key="3">
    <source>
        <dbReference type="Google" id="ProtNLM"/>
    </source>
</evidence>
<proteinExistence type="predicted"/>
<evidence type="ECO:0000313" key="2">
    <source>
        <dbReference type="Proteomes" id="UP001365542"/>
    </source>
</evidence>
<gene>
    <name evidence="1" type="ORF">TWF694_006335</name>
</gene>
<name>A0AAV9XJR7_9PEZI</name>
<organism evidence="1 2">
    <name type="scientific">Orbilia ellipsospora</name>
    <dbReference type="NCBI Taxonomy" id="2528407"/>
    <lineage>
        <taxon>Eukaryota</taxon>
        <taxon>Fungi</taxon>
        <taxon>Dikarya</taxon>
        <taxon>Ascomycota</taxon>
        <taxon>Pezizomycotina</taxon>
        <taxon>Orbiliomycetes</taxon>
        <taxon>Orbiliales</taxon>
        <taxon>Orbiliaceae</taxon>
        <taxon>Orbilia</taxon>
    </lineage>
</organism>
<dbReference type="AlphaFoldDB" id="A0AAV9XJR7"/>
<reference evidence="1 2" key="1">
    <citation type="submission" date="2019-10" db="EMBL/GenBank/DDBJ databases">
        <authorList>
            <person name="Palmer J.M."/>
        </authorList>
    </citation>
    <scope>NUCLEOTIDE SEQUENCE [LARGE SCALE GENOMIC DNA]</scope>
    <source>
        <strain evidence="1 2">TWF694</strain>
    </source>
</reference>